<dbReference type="InterPro" id="IPR002477">
    <property type="entry name" value="Peptidoglycan-bd-like"/>
</dbReference>
<dbReference type="InterPro" id="IPR036365">
    <property type="entry name" value="PGBD-like_sf"/>
</dbReference>
<dbReference type="OrthoDB" id="5395100at2"/>
<proteinExistence type="predicted"/>
<dbReference type="Pfam" id="PF01471">
    <property type="entry name" value="PG_binding_1"/>
    <property type="match status" value="1"/>
</dbReference>
<dbReference type="Gene3D" id="1.10.101.10">
    <property type="entry name" value="PGBD-like superfamily/PGBD"/>
    <property type="match status" value="1"/>
</dbReference>
<feature type="domain" description="Peptidoglycan binding-like" evidence="1">
    <location>
        <begin position="4"/>
        <end position="46"/>
    </location>
</feature>
<keyword evidence="3" id="KW-1185">Reference proteome</keyword>
<dbReference type="Proteomes" id="UP000192656">
    <property type="component" value="Unassembled WGS sequence"/>
</dbReference>
<dbReference type="SUPFAM" id="SSF47090">
    <property type="entry name" value="PGBD-like"/>
    <property type="match status" value="1"/>
</dbReference>
<evidence type="ECO:0000259" key="1">
    <source>
        <dbReference type="Pfam" id="PF01471"/>
    </source>
</evidence>
<dbReference type="NCBIfam" id="TIGR02594">
    <property type="entry name" value="TIGR02594 family protein"/>
    <property type="match status" value="1"/>
</dbReference>
<gene>
    <name evidence="2" type="ORF">SAMN06297251_1279</name>
</gene>
<sequence length="235" mass="25501">MSKEIVMAVQTRLKDLNYYAGAIDGDAGARTEAALTDFKRAQGLTPRPYPCIQTLHLLYDEDAKPRAKPIIVASGEPAWMVEARSVKGLHEANSYGELSAWLRSDGSTLGDPRKLPWCGDFVQTAIALTLPGEAIPANPYLARNWLKFGQETEPRLGAVLVFWRGSRSGISGHVGFYVGEDAETYHVLGGNQSNAVTVTRLSKSRLLGARWPVTDSSTTHSQQLAATGEISTNEA</sequence>
<dbReference type="AlphaFoldDB" id="A0A1W2EKX5"/>
<dbReference type="STRING" id="937218.SAMN06297251_1279"/>
<name>A0A1W2EKX5_9HYPH</name>
<organism evidence="2 3">
    <name type="scientific">Fulvimarina manganoxydans</name>
    <dbReference type="NCBI Taxonomy" id="937218"/>
    <lineage>
        <taxon>Bacteria</taxon>
        <taxon>Pseudomonadati</taxon>
        <taxon>Pseudomonadota</taxon>
        <taxon>Alphaproteobacteria</taxon>
        <taxon>Hyphomicrobiales</taxon>
        <taxon>Aurantimonadaceae</taxon>
        <taxon>Fulvimarina</taxon>
    </lineage>
</organism>
<dbReference type="EMBL" id="FWXR01000027">
    <property type="protein sequence ID" value="SMD09936.1"/>
    <property type="molecule type" value="Genomic_DNA"/>
</dbReference>
<evidence type="ECO:0000313" key="3">
    <source>
        <dbReference type="Proteomes" id="UP000192656"/>
    </source>
</evidence>
<dbReference type="RefSeq" id="WP_084412368.1">
    <property type="nucleotide sequence ID" value="NZ_FWXR01000027.1"/>
</dbReference>
<reference evidence="2 3" key="1">
    <citation type="submission" date="2017-04" db="EMBL/GenBank/DDBJ databases">
        <authorList>
            <person name="Afonso C.L."/>
            <person name="Miller P.J."/>
            <person name="Scott M.A."/>
            <person name="Spackman E."/>
            <person name="Goraichik I."/>
            <person name="Dimitrov K.M."/>
            <person name="Suarez D.L."/>
            <person name="Swayne D.E."/>
        </authorList>
    </citation>
    <scope>NUCLEOTIDE SEQUENCE [LARGE SCALE GENOMIC DNA]</scope>
    <source>
        <strain evidence="2 3">CGMCC 1.10972</strain>
    </source>
</reference>
<dbReference type="InterPro" id="IPR013423">
    <property type="entry name" value="CHP02594"/>
</dbReference>
<dbReference type="InterPro" id="IPR036366">
    <property type="entry name" value="PGBDSf"/>
</dbReference>
<evidence type="ECO:0000313" key="2">
    <source>
        <dbReference type="EMBL" id="SMD09936.1"/>
    </source>
</evidence>
<accession>A0A1W2EKX5</accession>
<protein>
    <submittedName>
        <fullName evidence="2">TIGR02594 family protein</fullName>
    </submittedName>
</protein>